<dbReference type="SUPFAM" id="SSF52540">
    <property type="entry name" value="P-loop containing nucleoside triphosphate hydrolases"/>
    <property type="match status" value="1"/>
</dbReference>
<evidence type="ECO:0000313" key="12">
    <source>
        <dbReference type="EMBL" id="QDI90451.1"/>
    </source>
</evidence>
<dbReference type="InterPro" id="IPR013986">
    <property type="entry name" value="DExx_box_DNA_helicase_dom_sf"/>
</dbReference>
<dbReference type="OrthoDB" id="9765670at2"/>
<evidence type="ECO:0000256" key="3">
    <source>
        <dbReference type="ARBA" id="ARBA00022801"/>
    </source>
</evidence>
<evidence type="ECO:0000256" key="6">
    <source>
        <dbReference type="ARBA" id="ARBA00023235"/>
    </source>
</evidence>
<dbReference type="InterPro" id="IPR014016">
    <property type="entry name" value="UvrD-like_ATP-bd"/>
</dbReference>
<dbReference type="EMBL" id="CP035485">
    <property type="protein sequence ID" value="QDI90451.1"/>
    <property type="molecule type" value="Genomic_DNA"/>
</dbReference>
<proteinExistence type="inferred from homology"/>
<evidence type="ECO:0000259" key="11">
    <source>
        <dbReference type="PROSITE" id="PS51198"/>
    </source>
</evidence>
<evidence type="ECO:0000256" key="4">
    <source>
        <dbReference type="ARBA" id="ARBA00022806"/>
    </source>
</evidence>
<dbReference type="PANTHER" id="PTHR11070">
    <property type="entry name" value="UVRD / RECB / PCRA DNA HELICASE FAMILY MEMBER"/>
    <property type="match status" value="1"/>
</dbReference>
<dbReference type="AlphaFoldDB" id="A0A514LGQ1"/>
<evidence type="ECO:0000256" key="9">
    <source>
        <dbReference type="ARBA" id="ARBA00048988"/>
    </source>
</evidence>
<dbReference type="Pfam" id="PF13361">
    <property type="entry name" value="UvrD_C"/>
    <property type="match status" value="1"/>
</dbReference>
<sequence length="589" mass="68101">MSITYHEITSDYLLEDVYNPFKVIAGPGAGKTYWLIQNIKHILRQSNRIGPTSKIACITYTNVGANEILERLEIKENVVESSTIHSFLYKNLVSPYVYLLLNDGSEPLIDISRMDGHDENKAYSGLIHQWKSKYNIRYFDNSKETAKKIKNCLEDLHWTFDDNEELTLKTKKPYSPQIGKYSIRQEDMLNYKKLCWSSGIIHHEDVLYFSYCLLKLYPLLREVLVARFPYMLLDEFQDTNPIQTKIINWISESGAIIGVIGDPAQSIFRFQGASRQAFLDFHLPNQNNYTMNDNRRSGRGIVNLLNNLRSDEITQNCKRTNIVDHVSFIECDGSDLKQTINTFNAKRKELNLKDDYCILARNNPTVAKLKNGQQIKPWKELEDKDSASRYRFLLSLLRAQEYGHKGMIEFAAKECIKTLRTDSNNKLKEPFKEGHLTSLQKRSVSVSLLEFLITYRNENFESSVLDFYKELERFYLDLNLKLKGVSNGGFKSFSEGTSVKVLVDDLKLPEEKNSEIRTIHKSKGAEFESVLVYLENIERLLEPDINEEGDETRLIYVACSRTEKFLCIATPPLEIEEKEKINSLVDARS</sequence>
<keyword evidence="3 10" id="KW-0378">Hydrolase</keyword>
<dbReference type="GO" id="GO:0043138">
    <property type="term" value="F:3'-5' DNA helicase activity"/>
    <property type="evidence" value="ECO:0007669"/>
    <property type="project" value="UniProtKB-EC"/>
</dbReference>
<accession>A0A514LGQ1</accession>
<dbReference type="Gene3D" id="1.10.10.160">
    <property type="match status" value="1"/>
</dbReference>
<keyword evidence="2 10" id="KW-0547">Nucleotide-binding</keyword>
<dbReference type="InterPro" id="IPR014017">
    <property type="entry name" value="DNA_helicase_UvrD-like_C"/>
</dbReference>
<dbReference type="InterPro" id="IPR000212">
    <property type="entry name" value="DNA_helicase_UvrD/REP"/>
</dbReference>
<reference evidence="13" key="1">
    <citation type="submission" date="2019-01" db="EMBL/GenBank/DDBJ databases">
        <title>Genomic analysis of Salicibibacter sp. NKC3-5.</title>
        <authorList>
            <person name="Oh Y.J."/>
        </authorList>
    </citation>
    <scope>NUCLEOTIDE SEQUENCE [LARGE SCALE GENOMIC DNA]</scope>
    <source>
        <strain evidence="13">NKC3-5</strain>
    </source>
</reference>
<dbReference type="PANTHER" id="PTHR11070:SF3">
    <property type="entry name" value="DNA 3'-5' HELICASE"/>
    <property type="match status" value="1"/>
</dbReference>
<evidence type="ECO:0000313" key="13">
    <source>
        <dbReference type="Proteomes" id="UP000319756"/>
    </source>
</evidence>
<feature type="domain" description="UvrD-like helicase ATP-binding" evidence="11">
    <location>
        <begin position="4"/>
        <end position="298"/>
    </location>
</feature>
<feature type="binding site" evidence="10">
    <location>
        <begin position="25"/>
        <end position="32"/>
    </location>
    <ligand>
        <name>ATP</name>
        <dbReference type="ChEBI" id="CHEBI:30616"/>
    </ligand>
</feature>
<dbReference type="Proteomes" id="UP000319756">
    <property type="component" value="Chromosome"/>
</dbReference>
<dbReference type="Gene3D" id="3.40.50.300">
    <property type="entry name" value="P-loop containing nucleotide triphosphate hydrolases"/>
    <property type="match status" value="2"/>
</dbReference>
<name>A0A514LGQ1_9BACI</name>
<dbReference type="PROSITE" id="PS51198">
    <property type="entry name" value="UVRD_HELICASE_ATP_BIND"/>
    <property type="match status" value="1"/>
</dbReference>
<evidence type="ECO:0000256" key="10">
    <source>
        <dbReference type="PROSITE-ProRule" id="PRU00560"/>
    </source>
</evidence>
<evidence type="ECO:0000256" key="7">
    <source>
        <dbReference type="ARBA" id="ARBA00034617"/>
    </source>
</evidence>
<keyword evidence="13" id="KW-1185">Reference proteome</keyword>
<dbReference type="GO" id="GO:0016887">
    <property type="term" value="F:ATP hydrolysis activity"/>
    <property type="evidence" value="ECO:0007669"/>
    <property type="project" value="RHEA"/>
</dbReference>
<comment type="catalytic activity">
    <reaction evidence="9">
        <text>ATP + H2O = ADP + phosphate + H(+)</text>
        <dbReference type="Rhea" id="RHEA:13065"/>
        <dbReference type="ChEBI" id="CHEBI:15377"/>
        <dbReference type="ChEBI" id="CHEBI:15378"/>
        <dbReference type="ChEBI" id="CHEBI:30616"/>
        <dbReference type="ChEBI" id="CHEBI:43474"/>
        <dbReference type="ChEBI" id="CHEBI:456216"/>
        <dbReference type="EC" id="5.6.2.4"/>
    </reaction>
</comment>
<dbReference type="GO" id="GO:0005524">
    <property type="term" value="F:ATP binding"/>
    <property type="evidence" value="ECO:0007669"/>
    <property type="project" value="UniProtKB-UniRule"/>
</dbReference>
<dbReference type="InterPro" id="IPR027417">
    <property type="entry name" value="P-loop_NTPase"/>
</dbReference>
<protein>
    <recommendedName>
        <fullName evidence="8">DNA 3'-5' helicase</fullName>
        <ecNumber evidence="8">5.6.2.4</ecNumber>
    </recommendedName>
</protein>
<dbReference type="GO" id="GO:0005829">
    <property type="term" value="C:cytosol"/>
    <property type="evidence" value="ECO:0007669"/>
    <property type="project" value="TreeGrafter"/>
</dbReference>
<keyword evidence="5 10" id="KW-0067">ATP-binding</keyword>
<comment type="catalytic activity">
    <reaction evidence="7">
        <text>Couples ATP hydrolysis with the unwinding of duplex DNA by translocating in the 3'-5' direction.</text>
        <dbReference type="EC" id="5.6.2.4"/>
    </reaction>
</comment>
<evidence type="ECO:0000256" key="8">
    <source>
        <dbReference type="ARBA" id="ARBA00034808"/>
    </source>
</evidence>
<evidence type="ECO:0000256" key="5">
    <source>
        <dbReference type="ARBA" id="ARBA00022840"/>
    </source>
</evidence>
<dbReference type="Pfam" id="PF00580">
    <property type="entry name" value="UvrD-helicase"/>
    <property type="match status" value="1"/>
</dbReference>
<organism evidence="12 13">
    <name type="scientific">Salicibibacter halophilus</name>
    <dbReference type="NCBI Taxonomy" id="2502791"/>
    <lineage>
        <taxon>Bacteria</taxon>
        <taxon>Bacillati</taxon>
        <taxon>Bacillota</taxon>
        <taxon>Bacilli</taxon>
        <taxon>Bacillales</taxon>
        <taxon>Bacillaceae</taxon>
        <taxon>Salicibibacter</taxon>
    </lineage>
</organism>
<comment type="similarity">
    <text evidence="1">Belongs to the helicase family. UvrD subfamily.</text>
</comment>
<dbReference type="GO" id="GO:0000725">
    <property type="term" value="P:recombinational repair"/>
    <property type="evidence" value="ECO:0007669"/>
    <property type="project" value="TreeGrafter"/>
</dbReference>
<dbReference type="GO" id="GO:0003677">
    <property type="term" value="F:DNA binding"/>
    <property type="evidence" value="ECO:0007669"/>
    <property type="project" value="InterPro"/>
</dbReference>
<dbReference type="EC" id="5.6.2.4" evidence="8"/>
<keyword evidence="4 10" id="KW-0347">Helicase</keyword>
<dbReference type="RefSeq" id="WP_142087580.1">
    <property type="nucleotide sequence ID" value="NZ_CP035485.1"/>
</dbReference>
<keyword evidence="6" id="KW-0413">Isomerase</keyword>
<gene>
    <name evidence="12" type="ORF">EPH95_04025</name>
</gene>
<evidence type="ECO:0000256" key="1">
    <source>
        <dbReference type="ARBA" id="ARBA00009922"/>
    </source>
</evidence>
<dbReference type="KEGG" id="sale:EPH95_04025"/>
<evidence type="ECO:0000256" key="2">
    <source>
        <dbReference type="ARBA" id="ARBA00022741"/>
    </source>
</evidence>